<name>C9MLU0_9BACT</name>
<accession>C9MLU0</accession>
<reference evidence="1 2" key="1">
    <citation type="submission" date="2009-09" db="EMBL/GenBank/DDBJ databases">
        <authorList>
            <person name="Weinstock G."/>
            <person name="Sodergren E."/>
            <person name="Clifton S."/>
            <person name="Fulton L."/>
            <person name="Fulton B."/>
            <person name="Courtney L."/>
            <person name="Fronick C."/>
            <person name="Harrison M."/>
            <person name="Strong C."/>
            <person name="Farmer C."/>
            <person name="Delahaunty K."/>
            <person name="Markovic C."/>
            <person name="Hall O."/>
            <person name="Minx P."/>
            <person name="Tomlinson C."/>
            <person name="Mitreva M."/>
            <person name="Nelson J."/>
            <person name="Hou S."/>
            <person name="Wollam A."/>
            <person name="Pepin K.H."/>
            <person name="Johnson M."/>
            <person name="Bhonagiri V."/>
            <person name="Nash W.E."/>
            <person name="Warren W."/>
            <person name="Chinwalla A."/>
            <person name="Mardis E.R."/>
            <person name="Wilson R.K."/>
        </authorList>
    </citation>
    <scope>NUCLEOTIDE SEQUENCE [LARGE SCALE GENOMIC DNA]</scope>
    <source>
        <strain evidence="1 2">F0319</strain>
    </source>
</reference>
<sequence length="66" mass="7688">MQQGGNCKRGNDKEVKSIVLPLFFHCFSVEFYGFYAFPEIFYCIFADTKGVILTRLRHLPYAMNQS</sequence>
<proteinExistence type="predicted"/>
<evidence type="ECO:0000313" key="2">
    <source>
        <dbReference type="Proteomes" id="UP000003327"/>
    </source>
</evidence>
<evidence type="ECO:0000313" key="1">
    <source>
        <dbReference type="EMBL" id="EEX19624.1"/>
    </source>
</evidence>
<dbReference type="STRING" id="649761.HMPREF0973_00566"/>
<organism evidence="1 2">
    <name type="scientific">Prevotella veroralis F0319</name>
    <dbReference type="NCBI Taxonomy" id="649761"/>
    <lineage>
        <taxon>Bacteria</taxon>
        <taxon>Pseudomonadati</taxon>
        <taxon>Bacteroidota</taxon>
        <taxon>Bacteroidia</taxon>
        <taxon>Bacteroidales</taxon>
        <taxon>Prevotellaceae</taxon>
        <taxon>Prevotella</taxon>
    </lineage>
</organism>
<gene>
    <name evidence="1" type="ORF">HMPREF0973_00566</name>
</gene>
<dbReference type="EMBL" id="ACVA01000013">
    <property type="protein sequence ID" value="EEX19624.1"/>
    <property type="molecule type" value="Genomic_DNA"/>
</dbReference>
<dbReference type="AlphaFoldDB" id="C9MLU0"/>
<protein>
    <submittedName>
        <fullName evidence="1">Uncharacterized protein</fullName>
    </submittedName>
</protein>
<keyword evidence="2" id="KW-1185">Reference proteome</keyword>
<dbReference type="HOGENOM" id="CLU_2827659_0_0_10"/>
<dbReference type="Proteomes" id="UP000003327">
    <property type="component" value="Unassembled WGS sequence"/>
</dbReference>
<comment type="caution">
    <text evidence="1">The sequence shown here is derived from an EMBL/GenBank/DDBJ whole genome shotgun (WGS) entry which is preliminary data.</text>
</comment>